<proteinExistence type="predicted"/>
<dbReference type="EMBL" id="CP042469">
    <property type="protein sequence ID" value="QOX65072.1"/>
    <property type="molecule type" value="Genomic_DNA"/>
</dbReference>
<protein>
    <submittedName>
        <fullName evidence="1">NAD(P)-dependent oxidoreductase</fullName>
    </submittedName>
</protein>
<gene>
    <name evidence="1" type="ORF">FRZ06_17835</name>
</gene>
<name>A0ACD1AEU8_9FIRM</name>
<evidence type="ECO:0000313" key="1">
    <source>
        <dbReference type="EMBL" id="QOX65072.1"/>
    </source>
</evidence>
<sequence length="307" mass="33963">MKKVIVTGATGFVGQALTGELLDQGISVIAVIRQDSRNKLPVHDQLEVVYCDLNSIEELKNWISTTDIDTFYHLAWDGSAGAKRADTALQLQNAQWTVDCIRVAKELGCKRFICAGSIMEHETMAAAYTRGNKPGLGYIYGGGKLIAHVMSMAVAADIGMELIWAEITNAYGPGETSPRLVNSTIRKCINGESPQFTSGTQNYDFVYIDDVARAFYLIGKNGKPFNEYIIGSSLARPLKEFLLEMKESIAPELDFDFGDIPFTGIDLPLSKFDCSATEADTGFRAEISFAEGTWRTMEWIKEQEKHK</sequence>
<reference evidence="1" key="1">
    <citation type="submission" date="2019-08" db="EMBL/GenBank/DDBJ databases">
        <title>Genome sequence of Clostridiales bacterium MT110.</title>
        <authorList>
            <person name="Cao J."/>
        </authorList>
    </citation>
    <scope>NUCLEOTIDE SEQUENCE</scope>
    <source>
        <strain evidence="1">MT110</strain>
    </source>
</reference>
<accession>A0ACD1AEU8</accession>
<dbReference type="Proteomes" id="UP000594014">
    <property type="component" value="Chromosome"/>
</dbReference>
<keyword evidence="2" id="KW-1185">Reference proteome</keyword>
<evidence type="ECO:0000313" key="2">
    <source>
        <dbReference type="Proteomes" id="UP000594014"/>
    </source>
</evidence>
<organism evidence="1 2">
    <name type="scientific">Anoxybacterium hadale</name>
    <dbReference type="NCBI Taxonomy" id="3408580"/>
    <lineage>
        <taxon>Bacteria</taxon>
        <taxon>Bacillati</taxon>
        <taxon>Bacillota</taxon>
        <taxon>Clostridia</taxon>
        <taxon>Peptostreptococcales</taxon>
        <taxon>Anaerovoracaceae</taxon>
        <taxon>Anoxybacterium</taxon>
    </lineage>
</organism>